<reference evidence="2" key="1">
    <citation type="submission" date="2020-10" db="EMBL/GenBank/DDBJ databases">
        <title>Genome Sequence of Monilinia vaccinii-corymbosi Sheds Light on Mummy Berry Disease Infection of Blueberry and Mating Type.</title>
        <authorList>
            <person name="Yow A.G."/>
            <person name="Zhang Y."/>
            <person name="Bansal K."/>
            <person name="Eacker S.M."/>
            <person name="Sullivan S."/>
            <person name="Liachko I."/>
            <person name="Cubeta M.A."/>
            <person name="Rollins J.A."/>
            <person name="Ashrafi H."/>
        </authorList>
    </citation>
    <scope>NUCLEOTIDE SEQUENCE</scope>
    <source>
        <strain evidence="2">RL-1</strain>
    </source>
</reference>
<feature type="domain" description="Prion-inhibition and propagation HeLo" evidence="1">
    <location>
        <begin position="6"/>
        <end position="185"/>
    </location>
</feature>
<dbReference type="Gene3D" id="1.20.120.1020">
    <property type="entry name" value="Prion-inhibition and propagation, HeLo domain"/>
    <property type="match status" value="1"/>
</dbReference>
<evidence type="ECO:0000259" key="1">
    <source>
        <dbReference type="Pfam" id="PF14479"/>
    </source>
</evidence>
<dbReference type="Pfam" id="PF14479">
    <property type="entry name" value="HeLo"/>
    <property type="match status" value="1"/>
</dbReference>
<dbReference type="InterPro" id="IPR038305">
    <property type="entry name" value="HeLo_sf"/>
</dbReference>
<dbReference type="InterPro" id="IPR029498">
    <property type="entry name" value="HeLo_dom"/>
</dbReference>
<keyword evidence="3" id="KW-1185">Reference proteome</keyword>
<dbReference type="PANTHER" id="PTHR37542:SF3">
    <property type="entry name" value="PRION-INHIBITION AND PROPAGATION HELO DOMAIN-CONTAINING PROTEIN"/>
    <property type="match status" value="1"/>
</dbReference>
<dbReference type="AlphaFoldDB" id="A0A8A3PFD9"/>
<evidence type="ECO:0000313" key="3">
    <source>
        <dbReference type="Proteomes" id="UP000672032"/>
    </source>
</evidence>
<dbReference type="EMBL" id="CP063408">
    <property type="protein sequence ID" value="QSZ33800.1"/>
    <property type="molecule type" value="Genomic_DNA"/>
</dbReference>
<name>A0A8A3PFD9_9HELO</name>
<sequence length="281" mass="31281">MAEVAGLAIGGISLASLFSTCVDTFKLIHVAKDADINFETNTIKLDLLQLRLTRWGVAVRIEEQEASMANIDQERVRAALEQLAKLFLRARANEASVQVHDPNELPIQSKKTIQKIRDIASRYQTREGEKGKLTWRQRVKWALHTEDDMQKLINDIVLILGSLEKILPCSMAMEELVPDEIEGIAYASDQGLEIVSRAAKDCSVDSLFERHLEEAVASHMGERDSIAGNRVGDDARFHVGDTGRASFVSDTTTSRTIVGNSITGRGRMQIGHDYTGRSFWD</sequence>
<dbReference type="OrthoDB" id="20872at2759"/>
<evidence type="ECO:0000313" key="2">
    <source>
        <dbReference type="EMBL" id="QSZ33800.1"/>
    </source>
</evidence>
<organism evidence="2 3">
    <name type="scientific">Monilinia vaccinii-corymbosi</name>
    <dbReference type="NCBI Taxonomy" id="61207"/>
    <lineage>
        <taxon>Eukaryota</taxon>
        <taxon>Fungi</taxon>
        <taxon>Dikarya</taxon>
        <taxon>Ascomycota</taxon>
        <taxon>Pezizomycotina</taxon>
        <taxon>Leotiomycetes</taxon>
        <taxon>Helotiales</taxon>
        <taxon>Sclerotiniaceae</taxon>
        <taxon>Monilinia</taxon>
    </lineage>
</organism>
<accession>A0A8A3PFD9</accession>
<gene>
    <name evidence="2" type="ORF">DSL72_005372</name>
</gene>
<proteinExistence type="predicted"/>
<dbReference type="PANTHER" id="PTHR37542">
    <property type="entry name" value="HELO DOMAIN-CONTAINING PROTEIN-RELATED"/>
    <property type="match status" value="1"/>
</dbReference>
<protein>
    <recommendedName>
        <fullName evidence="1">Prion-inhibition and propagation HeLo domain-containing protein</fullName>
    </recommendedName>
</protein>
<dbReference type="Proteomes" id="UP000672032">
    <property type="component" value="Chromosome 4"/>
</dbReference>